<dbReference type="InterPro" id="IPR031795">
    <property type="entry name" value="Zf-HC3"/>
</dbReference>
<evidence type="ECO:0000313" key="2">
    <source>
        <dbReference type="EMBL" id="MDR6592498.1"/>
    </source>
</evidence>
<gene>
    <name evidence="2" type="ORF">J2S66_000882</name>
</gene>
<dbReference type="RefSeq" id="WP_310304084.1">
    <property type="nucleotide sequence ID" value="NZ_JAVDSG010000001.1"/>
</dbReference>
<evidence type="ECO:0008006" key="4">
    <source>
        <dbReference type="Google" id="ProtNLM"/>
    </source>
</evidence>
<dbReference type="EMBL" id="JAVDSG010000001">
    <property type="protein sequence ID" value="MDR6592498.1"/>
    <property type="molecule type" value="Genomic_DNA"/>
</dbReference>
<feature type="region of interest" description="Disordered" evidence="1">
    <location>
        <begin position="72"/>
        <end position="95"/>
    </location>
</feature>
<protein>
    <recommendedName>
        <fullName evidence="4">Zinc finger protein</fullName>
    </recommendedName>
</protein>
<reference evidence="2 3" key="1">
    <citation type="submission" date="2023-07" db="EMBL/GenBank/DDBJ databases">
        <title>Sequencing the genomes of 1000 actinobacteria strains.</title>
        <authorList>
            <person name="Klenk H.-P."/>
        </authorList>
    </citation>
    <scope>NUCLEOTIDE SEQUENCE [LARGE SCALE GENOMIC DNA]</scope>
    <source>
        <strain evidence="2 3">DSM 43749</strain>
    </source>
</reference>
<proteinExistence type="predicted"/>
<dbReference type="Pfam" id="PF16827">
    <property type="entry name" value="zf-HC3"/>
    <property type="match status" value="1"/>
</dbReference>
<dbReference type="Proteomes" id="UP001268819">
    <property type="component" value="Unassembled WGS sequence"/>
</dbReference>
<comment type="caution">
    <text evidence="2">The sequence shown here is derived from an EMBL/GenBank/DDBJ whole genome shotgun (WGS) entry which is preliminary data.</text>
</comment>
<evidence type="ECO:0000313" key="3">
    <source>
        <dbReference type="Proteomes" id="UP001268819"/>
    </source>
</evidence>
<name>A0ABU1PQI6_9PSEU</name>
<keyword evidence="3" id="KW-1185">Reference proteome</keyword>
<evidence type="ECO:0000256" key="1">
    <source>
        <dbReference type="SAM" id="MobiDB-lite"/>
    </source>
</evidence>
<dbReference type="Gene3D" id="2.30.30.990">
    <property type="entry name" value="Malonyl-[acyl-carrier protein] O-methyltransferase, zinc-finger motif"/>
    <property type="match status" value="1"/>
</dbReference>
<organism evidence="2 3">
    <name type="scientific">Saccharothrix longispora</name>
    <dbReference type="NCBI Taxonomy" id="33920"/>
    <lineage>
        <taxon>Bacteria</taxon>
        <taxon>Bacillati</taxon>
        <taxon>Actinomycetota</taxon>
        <taxon>Actinomycetes</taxon>
        <taxon>Pseudonocardiales</taxon>
        <taxon>Pseudonocardiaceae</taxon>
        <taxon>Saccharothrix</taxon>
    </lineage>
</organism>
<accession>A0ABU1PQI6</accession>
<feature type="region of interest" description="Disordered" evidence="1">
    <location>
        <begin position="1"/>
        <end position="23"/>
    </location>
</feature>
<sequence length="95" mass="10809">MTTQRPFRWQPHDGKRHAVHHDTFPTQHTTTLCGEELTIPTTRATKQQWCWPTCTDCDTAWRLAEGIPLPLQQRRTTNGPGPAHMLAVLSHSTRG</sequence>